<evidence type="ECO:0000256" key="3">
    <source>
        <dbReference type="ARBA" id="ARBA00022692"/>
    </source>
</evidence>
<proteinExistence type="inferred from homology"/>
<dbReference type="Gene3D" id="3.30.1680.10">
    <property type="entry name" value="ligand-binding face of the semaphorins, domain 2"/>
    <property type="match status" value="1"/>
</dbReference>
<dbReference type="Gene3D" id="3.40.50.410">
    <property type="entry name" value="von Willebrand factor, type A domain"/>
    <property type="match status" value="1"/>
</dbReference>
<dbReference type="PANTHER" id="PTHR10082">
    <property type="entry name" value="INTEGRIN BETA SUBUNIT"/>
    <property type="match status" value="1"/>
</dbReference>
<organism evidence="10 11">
    <name type="scientific">Notothenia coriiceps</name>
    <name type="common">black rockcod</name>
    <dbReference type="NCBI Taxonomy" id="8208"/>
    <lineage>
        <taxon>Eukaryota</taxon>
        <taxon>Metazoa</taxon>
        <taxon>Chordata</taxon>
        <taxon>Craniata</taxon>
        <taxon>Vertebrata</taxon>
        <taxon>Euteleostomi</taxon>
        <taxon>Actinopterygii</taxon>
        <taxon>Neopterygii</taxon>
        <taxon>Teleostei</taxon>
        <taxon>Neoteleostei</taxon>
        <taxon>Acanthomorphata</taxon>
        <taxon>Eupercaria</taxon>
        <taxon>Perciformes</taxon>
        <taxon>Notothenioidei</taxon>
        <taxon>Nototheniidae</taxon>
        <taxon>Notothenia</taxon>
    </lineage>
</organism>
<sequence>NSFTHKNLSPFPQNFLTVGESKSARCDDLESLKKRNCAVTKIENPRGGINIDKDKPVTNRKKDVAEKLKPEQITQIQPQKLTLTLRSGEPQTFDLKFKRAEDYPIDLYYLMDLSFSMKDDLENVKNLGTDLMREMQGITSDFRIGFGSFVEKTVMPYISTTPARLINPCTGNQNCTSPFSYKNVLKLTDKGDEFNNLVSQQQISGNLDSPEGGFDAIMQVAVCEVRREIFRPTALYLDKSVLLK</sequence>
<dbReference type="Pfam" id="PF00362">
    <property type="entry name" value="Integrin_beta"/>
    <property type="match status" value="1"/>
</dbReference>
<dbReference type="GO" id="GO:0009986">
    <property type="term" value="C:cell surface"/>
    <property type="evidence" value="ECO:0007669"/>
    <property type="project" value="TreeGrafter"/>
</dbReference>
<dbReference type="GO" id="GO:0033627">
    <property type="term" value="P:cell adhesion mediated by integrin"/>
    <property type="evidence" value="ECO:0007669"/>
    <property type="project" value="TreeGrafter"/>
</dbReference>
<name>A0A6I9PHV6_9TELE</name>
<keyword evidence="10" id="KW-1185">Reference proteome</keyword>
<dbReference type="GeneID" id="104959197"/>
<evidence type="ECO:0000256" key="2">
    <source>
        <dbReference type="ARBA" id="ARBA00007449"/>
    </source>
</evidence>
<dbReference type="InterPro" id="IPR002369">
    <property type="entry name" value="Integrin_bsu_VWA"/>
</dbReference>
<keyword evidence="3 8" id="KW-0812">Transmembrane</keyword>
<keyword evidence="7" id="KW-0325">Glycoprotein</keyword>
<evidence type="ECO:0000313" key="11">
    <source>
        <dbReference type="RefSeq" id="XP_010785366.1"/>
    </source>
</evidence>
<dbReference type="SUPFAM" id="SSF53300">
    <property type="entry name" value="vWA-like"/>
    <property type="match status" value="1"/>
</dbReference>
<evidence type="ECO:0000256" key="8">
    <source>
        <dbReference type="RuleBase" id="RU000633"/>
    </source>
</evidence>
<dbReference type="GO" id="GO:0098639">
    <property type="term" value="F:collagen binding involved in cell-matrix adhesion"/>
    <property type="evidence" value="ECO:0007669"/>
    <property type="project" value="TreeGrafter"/>
</dbReference>
<dbReference type="OrthoDB" id="8889768at2759"/>
<dbReference type="SMART" id="SM00187">
    <property type="entry name" value="INB"/>
    <property type="match status" value="1"/>
</dbReference>
<dbReference type="GO" id="GO:0016477">
    <property type="term" value="P:cell migration"/>
    <property type="evidence" value="ECO:0007669"/>
    <property type="project" value="TreeGrafter"/>
</dbReference>
<gene>
    <name evidence="11" type="primary">LOC104959197</name>
</gene>
<reference evidence="11" key="1">
    <citation type="submission" date="2025-08" db="UniProtKB">
        <authorList>
            <consortium name="RefSeq"/>
        </authorList>
    </citation>
    <scope>IDENTIFICATION</scope>
    <source>
        <tissue evidence="11">Muscle</tissue>
    </source>
</reference>
<comment type="similarity">
    <text evidence="2 8">Belongs to the integrin beta chain family.</text>
</comment>
<dbReference type="PANTHER" id="PTHR10082:SF62">
    <property type="entry name" value="INTEGRIN BETA"/>
    <property type="match status" value="1"/>
</dbReference>
<dbReference type="InterPro" id="IPR036465">
    <property type="entry name" value="vWFA_dom_sf"/>
</dbReference>
<feature type="non-terminal residue" evidence="11">
    <location>
        <position position="244"/>
    </location>
</feature>
<dbReference type="Proteomes" id="UP000504611">
    <property type="component" value="Unplaced"/>
</dbReference>
<dbReference type="InterPro" id="IPR015812">
    <property type="entry name" value="Integrin_bsu"/>
</dbReference>
<evidence type="ECO:0000256" key="4">
    <source>
        <dbReference type="ARBA" id="ARBA00023037"/>
    </source>
</evidence>
<dbReference type="GO" id="GO:0007229">
    <property type="term" value="P:integrin-mediated signaling pathway"/>
    <property type="evidence" value="ECO:0007669"/>
    <property type="project" value="UniProtKB-KW"/>
</dbReference>
<evidence type="ECO:0000256" key="5">
    <source>
        <dbReference type="ARBA" id="ARBA00023136"/>
    </source>
</evidence>
<protein>
    <recommendedName>
        <fullName evidence="8">Integrin beta</fullName>
    </recommendedName>
</protein>
<dbReference type="GO" id="GO:0005925">
    <property type="term" value="C:focal adhesion"/>
    <property type="evidence" value="ECO:0007669"/>
    <property type="project" value="TreeGrafter"/>
</dbReference>
<comment type="subcellular location">
    <subcellularLocation>
        <location evidence="8">Cell membrane</location>
        <topology evidence="8">Single-pass type I membrane protein</topology>
    </subcellularLocation>
    <subcellularLocation>
        <location evidence="1">Membrane</location>
        <topology evidence="1">Single-pass type I membrane protein</topology>
    </subcellularLocation>
</comment>
<dbReference type="PRINTS" id="PR01186">
    <property type="entry name" value="INTEGRINB"/>
</dbReference>
<keyword evidence="8" id="KW-0130">Cell adhesion</keyword>
<dbReference type="RefSeq" id="XP_010785366.1">
    <property type="nucleotide sequence ID" value="XM_010787064.1"/>
</dbReference>
<dbReference type="Gene3D" id="6.20.50.10">
    <property type="match status" value="1"/>
</dbReference>
<dbReference type="GO" id="GO:0001968">
    <property type="term" value="F:fibronectin binding"/>
    <property type="evidence" value="ECO:0007669"/>
    <property type="project" value="TreeGrafter"/>
</dbReference>
<dbReference type="GO" id="GO:0098609">
    <property type="term" value="P:cell-cell adhesion"/>
    <property type="evidence" value="ECO:0007669"/>
    <property type="project" value="TreeGrafter"/>
</dbReference>
<dbReference type="GO" id="GO:0005178">
    <property type="term" value="F:integrin binding"/>
    <property type="evidence" value="ECO:0007669"/>
    <property type="project" value="TreeGrafter"/>
</dbReference>
<feature type="non-terminal residue" evidence="11">
    <location>
        <position position="1"/>
    </location>
</feature>
<dbReference type="InterPro" id="IPR015439">
    <property type="entry name" value="Integrin_b-2_sf"/>
</dbReference>
<dbReference type="GO" id="GO:0008305">
    <property type="term" value="C:integrin complex"/>
    <property type="evidence" value="ECO:0007669"/>
    <property type="project" value="TreeGrafter"/>
</dbReference>
<accession>A0A6I9PHV6</accession>
<dbReference type="AlphaFoldDB" id="A0A6I9PHV6"/>
<evidence type="ECO:0000259" key="9">
    <source>
        <dbReference type="SMART" id="SM00187"/>
    </source>
</evidence>
<evidence type="ECO:0000256" key="6">
    <source>
        <dbReference type="ARBA" id="ARBA00023157"/>
    </source>
</evidence>
<keyword evidence="5" id="KW-0472">Membrane</keyword>
<evidence type="ECO:0000313" key="10">
    <source>
        <dbReference type="Proteomes" id="UP000504611"/>
    </source>
</evidence>
<dbReference type="KEGG" id="ncc:104959197"/>
<feature type="domain" description="Integrin beta subunit VWA" evidence="9">
    <location>
        <begin position="13"/>
        <end position="244"/>
    </location>
</feature>
<dbReference type="GO" id="GO:0045202">
    <property type="term" value="C:synapse"/>
    <property type="evidence" value="ECO:0007669"/>
    <property type="project" value="TreeGrafter"/>
</dbReference>
<dbReference type="GO" id="GO:0019960">
    <property type="term" value="F:C-X3-C chemokine binding"/>
    <property type="evidence" value="ECO:0007669"/>
    <property type="project" value="TreeGrafter"/>
</dbReference>
<evidence type="ECO:0000256" key="7">
    <source>
        <dbReference type="ARBA" id="ARBA00023180"/>
    </source>
</evidence>
<evidence type="ECO:0000256" key="1">
    <source>
        <dbReference type="ARBA" id="ARBA00004479"/>
    </source>
</evidence>
<keyword evidence="6" id="KW-1015">Disulfide bond</keyword>
<dbReference type="GO" id="GO:0043236">
    <property type="term" value="F:laminin binding"/>
    <property type="evidence" value="ECO:0007669"/>
    <property type="project" value="TreeGrafter"/>
</dbReference>
<dbReference type="GO" id="GO:0019901">
    <property type="term" value="F:protein kinase binding"/>
    <property type="evidence" value="ECO:0007669"/>
    <property type="project" value="TreeGrafter"/>
</dbReference>
<keyword evidence="4 8" id="KW-0401">Integrin</keyword>